<dbReference type="PANTHER" id="PTHR12649:SF11">
    <property type="entry name" value="PEPTIDYL-TRNA HYDROLASE 2, MITOCHONDRIAL"/>
    <property type="match status" value="1"/>
</dbReference>
<dbReference type="SUPFAM" id="SSF102462">
    <property type="entry name" value="Peptidyl-tRNA hydrolase II"/>
    <property type="match status" value="1"/>
</dbReference>
<comment type="caution">
    <text evidence="7">The sequence shown here is derived from an EMBL/GenBank/DDBJ whole genome shotgun (WGS) entry which is preliminary data.</text>
</comment>
<comment type="function">
    <text evidence="1">The natural substrate for this enzyme may be peptidyl-tRNAs which drop off the ribosome during protein synthesis.</text>
</comment>
<protein>
    <recommendedName>
        <fullName evidence="6">Peptidyl-tRNA hydrolase</fullName>
        <ecNumber evidence="2">3.1.1.29</ecNumber>
    </recommendedName>
</protein>
<dbReference type="EC" id="3.1.1.29" evidence="2"/>
<keyword evidence="3 7" id="KW-0378">Hydrolase</keyword>
<dbReference type="Pfam" id="PF01981">
    <property type="entry name" value="PTH2"/>
    <property type="match status" value="1"/>
</dbReference>
<evidence type="ECO:0000256" key="2">
    <source>
        <dbReference type="ARBA" id="ARBA00013260"/>
    </source>
</evidence>
<evidence type="ECO:0000256" key="4">
    <source>
        <dbReference type="ARBA" id="ARBA00038050"/>
    </source>
</evidence>
<dbReference type="NCBIfam" id="NF003314">
    <property type="entry name" value="PRK04322.1"/>
    <property type="match status" value="1"/>
</dbReference>
<dbReference type="EMBL" id="MRZU01000003">
    <property type="protein sequence ID" value="OUJ18661.1"/>
    <property type="molecule type" value="Genomic_DNA"/>
</dbReference>
<evidence type="ECO:0000256" key="6">
    <source>
        <dbReference type="ARBA" id="ARBA00050038"/>
    </source>
</evidence>
<reference evidence="7 8" key="1">
    <citation type="submission" date="2016-12" db="EMBL/GenBank/DDBJ databases">
        <title>Discovery of methanogenic haloarchaea.</title>
        <authorList>
            <person name="Sorokin D.Y."/>
            <person name="Makarova K.S."/>
            <person name="Abbas B."/>
            <person name="Ferrer M."/>
            <person name="Golyshin P.N."/>
        </authorList>
    </citation>
    <scope>NUCLEOTIDE SEQUENCE [LARGE SCALE GENOMIC DNA]</scope>
    <source>
        <strain evidence="7">AMET1</strain>
    </source>
</reference>
<dbReference type="GO" id="GO:0005829">
    <property type="term" value="C:cytosol"/>
    <property type="evidence" value="ECO:0007669"/>
    <property type="project" value="TreeGrafter"/>
</dbReference>
<evidence type="ECO:0000256" key="3">
    <source>
        <dbReference type="ARBA" id="ARBA00022801"/>
    </source>
</evidence>
<proteinExistence type="inferred from homology"/>
<dbReference type="OrthoDB" id="6075at2157"/>
<dbReference type="AlphaFoldDB" id="A0A1Y3GB25"/>
<dbReference type="CDD" id="cd02430">
    <property type="entry name" value="PTH2"/>
    <property type="match status" value="1"/>
</dbReference>
<keyword evidence="8" id="KW-1185">Reference proteome</keyword>
<dbReference type="RefSeq" id="WP_086636732.1">
    <property type="nucleotide sequence ID" value="NZ_MRZU01000003.1"/>
</dbReference>
<name>A0A1Y3GB25_9EURY</name>
<dbReference type="GO" id="GO:0004045">
    <property type="term" value="F:peptidyl-tRNA hydrolase activity"/>
    <property type="evidence" value="ECO:0007669"/>
    <property type="project" value="UniProtKB-EC"/>
</dbReference>
<organism evidence="7 8">
    <name type="scientific">Methanonatronarchaeum thermophilum</name>
    <dbReference type="NCBI Taxonomy" id="1927129"/>
    <lineage>
        <taxon>Archaea</taxon>
        <taxon>Methanobacteriati</taxon>
        <taxon>Methanobacteriota</taxon>
        <taxon>Methanonatronarchaeia</taxon>
        <taxon>Methanonatronarchaeales</taxon>
        <taxon>Methanonatronarchaeaceae</taxon>
        <taxon>Methanonatronarchaeum</taxon>
    </lineage>
</organism>
<dbReference type="Gene3D" id="3.40.1490.10">
    <property type="entry name" value="Bit1"/>
    <property type="match status" value="1"/>
</dbReference>
<sequence>MKQVIVLRSDIKLSKGKSAAQVAHASLNASLKVMNHSKTDFDSWMDNGAKKVVLKGENEDQLFELMSIARALDVSTSLVRDAGHTEIESGTVTALGVGPDRDEIIDRITGDLKVY</sequence>
<accession>A0A1Y3GB25</accession>
<evidence type="ECO:0000256" key="5">
    <source>
        <dbReference type="ARBA" id="ARBA00048707"/>
    </source>
</evidence>
<evidence type="ECO:0000313" key="8">
    <source>
        <dbReference type="Proteomes" id="UP000195137"/>
    </source>
</evidence>
<dbReference type="InterPro" id="IPR002833">
    <property type="entry name" value="PTH2"/>
</dbReference>
<dbReference type="InterPro" id="IPR023476">
    <property type="entry name" value="Pep_tRNA_hydro_II_dom_sf"/>
</dbReference>
<dbReference type="Proteomes" id="UP000195137">
    <property type="component" value="Unassembled WGS sequence"/>
</dbReference>
<comment type="catalytic activity">
    <reaction evidence="5">
        <text>an N-acyl-L-alpha-aminoacyl-tRNA + H2O = an N-acyl-L-amino acid + a tRNA + H(+)</text>
        <dbReference type="Rhea" id="RHEA:54448"/>
        <dbReference type="Rhea" id="RHEA-COMP:10123"/>
        <dbReference type="Rhea" id="RHEA-COMP:13883"/>
        <dbReference type="ChEBI" id="CHEBI:15377"/>
        <dbReference type="ChEBI" id="CHEBI:15378"/>
        <dbReference type="ChEBI" id="CHEBI:59874"/>
        <dbReference type="ChEBI" id="CHEBI:78442"/>
        <dbReference type="ChEBI" id="CHEBI:138191"/>
        <dbReference type="EC" id="3.1.1.29"/>
    </reaction>
</comment>
<comment type="similarity">
    <text evidence="4">Belongs to the PTH2 family.</text>
</comment>
<evidence type="ECO:0000313" key="7">
    <source>
        <dbReference type="EMBL" id="OUJ18661.1"/>
    </source>
</evidence>
<dbReference type="NCBIfam" id="TIGR00283">
    <property type="entry name" value="arch_pth2"/>
    <property type="match status" value="1"/>
</dbReference>
<evidence type="ECO:0000256" key="1">
    <source>
        <dbReference type="ARBA" id="ARBA00003043"/>
    </source>
</evidence>
<dbReference type="PANTHER" id="PTHR12649">
    <property type="entry name" value="PEPTIDYL-TRNA HYDROLASE 2"/>
    <property type="match status" value="1"/>
</dbReference>
<dbReference type="FunFam" id="3.40.1490.10:FF:000001">
    <property type="entry name" value="Peptidyl-tRNA hydrolase 2"/>
    <property type="match status" value="1"/>
</dbReference>
<gene>
    <name evidence="7" type="ORF">AMET1_0308</name>
</gene>